<feature type="compositionally biased region" description="Low complexity" evidence="1">
    <location>
        <begin position="1"/>
        <end position="13"/>
    </location>
</feature>
<evidence type="ECO:0000256" key="1">
    <source>
        <dbReference type="SAM" id="MobiDB-lite"/>
    </source>
</evidence>
<dbReference type="EMBL" id="QGNW01000922">
    <property type="protein sequence ID" value="RVW58852.1"/>
    <property type="molecule type" value="Genomic_DNA"/>
</dbReference>
<gene>
    <name evidence="2" type="ORF">CK203_101799</name>
</gene>
<evidence type="ECO:0000313" key="3">
    <source>
        <dbReference type="Proteomes" id="UP000288805"/>
    </source>
</evidence>
<comment type="caution">
    <text evidence="2">The sequence shown here is derived from an EMBL/GenBank/DDBJ whole genome shotgun (WGS) entry which is preliminary data.</text>
</comment>
<accession>A0A438FFV8</accession>
<reference evidence="2 3" key="1">
    <citation type="journal article" date="2018" name="PLoS Genet.">
        <title>Population sequencing reveals clonal diversity and ancestral inbreeding in the grapevine cultivar Chardonnay.</title>
        <authorList>
            <person name="Roach M.J."/>
            <person name="Johnson D.L."/>
            <person name="Bohlmann J."/>
            <person name="van Vuuren H.J."/>
            <person name="Jones S.J."/>
            <person name="Pretorius I.S."/>
            <person name="Schmidt S.A."/>
            <person name="Borneman A.R."/>
        </authorList>
    </citation>
    <scope>NUCLEOTIDE SEQUENCE [LARGE SCALE GENOMIC DNA]</scope>
    <source>
        <strain evidence="3">cv. Chardonnay</strain>
        <tissue evidence="2">Leaf</tissue>
    </source>
</reference>
<feature type="region of interest" description="Disordered" evidence="1">
    <location>
        <begin position="1"/>
        <end position="35"/>
    </location>
</feature>
<dbReference type="AlphaFoldDB" id="A0A438FFV8"/>
<proteinExistence type="predicted"/>
<name>A0A438FFV8_VITVI</name>
<dbReference type="Proteomes" id="UP000288805">
    <property type="component" value="Unassembled WGS sequence"/>
</dbReference>
<organism evidence="2 3">
    <name type="scientific">Vitis vinifera</name>
    <name type="common">Grape</name>
    <dbReference type="NCBI Taxonomy" id="29760"/>
    <lineage>
        <taxon>Eukaryota</taxon>
        <taxon>Viridiplantae</taxon>
        <taxon>Streptophyta</taxon>
        <taxon>Embryophyta</taxon>
        <taxon>Tracheophyta</taxon>
        <taxon>Spermatophyta</taxon>
        <taxon>Magnoliopsida</taxon>
        <taxon>eudicotyledons</taxon>
        <taxon>Gunneridae</taxon>
        <taxon>Pentapetalae</taxon>
        <taxon>rosids</taxon>
        <taxon>Vitales</taxon>
        <taxon>Vitaceae</taxon>
        <taxon>Viteae</taxon>
        <taxon>Vitis</taxon>
    </lineage>
</organism>
<feature type="compositionally biased region" description="Polar residues" evidence="1">
    <location>
        <begin position="14"/>
        <end position="25"/>
    </location>
</feature>
<protein>
    <submittedName>
        <fullName evidence="2">Uncharacterized protein</fullName>
    </submittedName>
</protein>
<evidence type="ECO:0000313" key="2">
    <source>
        <dbReference type="EMBL" id="RVW58852.1"/>
    </source>
</evidence>
<sequence>MPIEEPTTGEIETSILSIPTFTAEPSSPHDPPTTI</sequence>